<dbReference type="AlphaFoldDB" id="A0A182M256"/>
<sequence length="127" mass="14243">MITFREDINRDGLRCSGWAEPYAKLPPWITSTSSAVVSSSASDTPTSFACLRANARGSSIGHHLIEHSVVTGCLSIAGRKKSKHTQPILERDEDDFLRCQYPLRSVQLWIGRSEKVPSTMNEHHHRK</sequence>
<dbReference type="VEuPathDB" id="VectorBase:ACUA007589"/>
<keyword evidence="2" id="KW-1185">Reference proteome</keyword>
<name>A0A182M256_9DIPT</name>
<evidence type="ECO:0000313" key="2">
    <source>
        <dbReference type="Proteomes" id="UP000075883"/>
    </source>
</evidence>
<dbReference type="EnsemblMetazoa" id="ACUA007589-RA">
    <property type="protein sequence ID" value="ACUA007589-PA"/>
    <property type="gene ID" value="ACUA007589"/>
</dbReference>
<reference evidence="2" key="1">
    <citation type="submission" date="2013-09" db="EMBL/GenBank/DDBJ databases">
        <title>The Genome Sequence of Anopheles culicifacies species A.</title>
        <authorList>
            <consortium name="The Broad Institute Genomics Platform"/>
            <person name="Neafsey D.E."/>
            <person name="Besansky N."/>
            <person name="Howell P."/>
            <person name="Walton C."/>
            <person name="Young S.K."/>
            <person name="Zeng Q."/>
            <person name="Gargeya S."/>
            <person name="Fitzgerald M."/>
            <person name="Haas B."/>
            <person name="Abouelleil A."/>
            <person name="Allen A.W."/>
            <person name="Alvarado L."/>
            <person name="Arachchi H.M."/>
            <person name="Berlin A.M."/>
            <person name="Chapman S.B."/>
            <person name="Gainer-Dewar J."/>
            <person name="Goldberg J."/>
            <person name="Griggs A."/>
            <person name="Gujja S."/>
            <person name="Hansen M."/>
            <person name="Howarth C."/>
            <person name="Imamovic A."/>
            <person name="Ireland A."/>
            <person name="Larimer J."/>
            <person name="McCowan C."/>
            <person name="Murphy C."/>
            <person name="Pearson M."/>
            <person name="Poon T.W."/>
            <person name="Priest M."/>
            <person name="Roberts A."/>
            <person name="Saif S."/>
            <person name="Shea T."/>
            <person name="Sisk P."/>
            <person name="Sykes S."/>
            <person name="Wortman J."/>
            <person name="Nusbaum C."/>
            <person name="Birren B."/>
        </authorList>
    </citation>
    <scope>NUCLEOTIDE SEQUENCE [LARGE SCALE GENOMIC DNA]</scope>
    <source>
        <strain evidence="2">A-37</strain>
    </source>
</reference>
<dbReference type="Proteomes" id="UP000075883">
    <property type="component" value="Unassembled WGS sequence"/>
</dbReference>
<protein>
    <submittedName>
        <fullName evidence="1">Uncharacterized protein</fullName>
    </submittedName>
</protein>
<reference evidence="1" key="2">
    <citation type="submission" date="2020-05" db="UniProtKB">
        <authorList>
            <consortium name="EnsemblMetazoa"/>
        </authorList>
    </citation>
    <scope>IDENTIFICATION</scope>
    <source>
        <strain evidence="1">A-37</strain>
    </source>
</reference>
<proteinExistence type="predicted"/>
<accession>A0A182M256</accession>
<organism evidence="1 2">
    <name type="scientific">Anopheles culicifacies</name>
    <dbReference type="NCBI Taxonomy" id="139723"/>
    <lineage>
        <taxon>Eukaryota</taxon>
        <taxon>Metazoa</taxon>
        <taxon>Ecdysozoa</taxon>
        <taxon>Arthropoda</taxon>
        <taxon>Hexapoda</taxon>
        <taxon>Insecta</taxon>
        <taxon>Pterygota</taxon>
        <taxon>Neoptera</taxon>
        <taxon>Endopterygota</taxon>
        <taxon>Diptera</taxon>
        <taxon>Nematocera</taxon>
        <taxon>Culicoidea</taxon>
        <taxon>Culicidae</taxon>
        <taxon>Anophelinae</taxon>
        <taxon>Anopheles</taxon>
        <taxon>culicifacies species complex</taxon>
    </lineage>
</organism>
<evidence type="ECO:0000313" key="1">
    <source>
        <dbReference type="EnsemblMetazoa" id="ACUA007589-PA"/>
    </source>
</evidence>
<dbReference type="EMBL" id="AXCM01013500">
    <property type="status" value="NOT_ANNOTATED_CDS"/>
    <property type="molecule type" value="Genomic_DNA"/>
</dbReference>